<evidence type="ECO:0000313" key="1">
    <source>
        <dbReference type="EMBL" id="CRZ83685.1"/>
    </source>
</evidence>
<proteinExistence type="predicted"/>
<organism evidence="1 2">
    <name type="scientific">Vibrio cholerae</name>
    <dbReference type="NCBI Taxonomy" id="666"/>
    <lineage>
        <taxon>Bacteria</taxon>
        <taxon>Pseudomonadati</taxon>
        <taxon>Pseudomonadota</taxon>
        <taxon>Gammaproteobacteria</taxon>
        <taxon>Vibrionales</taxon>
        <taxon>Vibrionaceae</taxon>
        <taxon>Vibrio</taxon>
    </lineage>
</organism>
<reference evidence="1 2" key="1">
    <citation type="submission" date="2015-07" db="EMBL/GenBank/DDBJ databases">
        <authorList>
            <consortium name="Pathogen Informatics"/>
        </authorList>
    </citation>
    <scope>NUCLEOTIDE SEQUENCE [LARGE SCALE GENOMIC DNA]</scope>
    <source>
        <strain evidence="1 2">A51</strain>
    </source>
</reference>
<evidence type="ECO:0000313" key="2">
    <source>
        <dbReference type="Proteomes" id="UP000044806"/>
    </source>
</evidence>
<dbReference type="AlphaFoldDB" id="A0A655P0E3"/>
<name>A0A655P0E3_VIBCL</name>
<dbReference type="Proteomes" id="UP000044806">
    <property type="component" value="Unassembled WGS sequence"/>
</dbReference>
<accession>A0A655P0E3</accession>
<protein>
    <submittedName>
        <fullName evidence="1">Uncharacterized protein</fullName>
    </submittedName>
</protein>
<gene>
    <name evidence="1" type="ORF">ERS013165_00319</name>
</gene>
<sequence length="74" mass="8656">MSRQNFWMCMPSVKSNRALNFISTVNNTRPSKPPSRLKKPMTKQWRSTPCYPTCVKPKPWIVWCVVTSALEKQK</sequence>
<dbReference type="EMBL" id="CWOW01000001">
    <property type="protein sequence ID" value="CRZ83685.1"/>
    <property type="molecule type" value="Genomic_DNA"/>
</dbReference>